<dbReference type="InterPro" id="IPR047057">
    <property type="entry name" value="MerR_fam"/>
</dbReference>
<sequence length="279" mass="30805">MFSIGDFAALGRVSVRMLRHYDAIGLLRPAATDPVSGYRYYRADQLRRLNRIIALKDLGLTLAQVADILDDKVTVEELHGMLRLRRAQLEEQLSADAARLAGIEARLRMIEQEGHMSTEDVVLKRIPQARVAELSAVAASYEGPDIGPVIGPLYQEVWRRLNQTGATVTGPPIAYYVPEPGGDGDGQEVRVHAAVEVAADTPTGDGTLDILNLPGLRSAATIVHRGPMDEAFRSMQILARWIDDNGYTPVGYAREVCLEFDPENPVNWVHEFQIEVARP</sequence>
<dbReference type="PANTHER" id="PTHR30204:SF97">
    <property type="entry name" value="MERR FAMILY REGULATORY PROTEIN"/>
    <property type="match status" value="1"/>
</dbReference>
<dbReference type="InterPro" id="IPR000551">
    <property type="entry name" value="MerR-type_HTH_dom"/>
</dbReference>
<proteinExistence type="predicted"/>
<dbReference type="Pfam" id="PF06445">
    <property type="entry name" value="GyrI-like"/>
    <property type="match status" value="1"/>
</dbReference>
<name>A0ABY9ZY65_9ACTN</name>
<protein>
    <submittedName>
        <fullName evidence="3">MerR family transcriptional regulator</fullName>
    </submittedName>
</protein>
<dbReference type="Proteomes" id="UP001303001">
    <property type="component" value="Chromosome"/>
</dbReference>
<gene>
    <name evidence="3" type="ORF">RMN56_02430</name>
</gene>
<dbReference type="Pfam" id="PF13411">
    <property type="entry name" value="MerR_1"/>
    <property type="match status" value="1"/>
</dbReference>
<keyword evidence="1" id="KW-0238">DNA-binding</keyword>
<dbReference type="PROSITE" id="PS50937">
    <property type="entry name" value="HTH_MERR_2"/>
    <property type="match status" value="1"/>
</dbReference>
<keyword evidence="4" id="KW-1185">Reference proteome</keyword>
<evidence type="ECO:0000256" key="1">
    <source>
        <dbReference type="ARBA" id="ARBA00023125"/>
    </source>
</evidence>
<dbReference type="SUPFAM" id="SSF55136">
    <property type="entry name" value="Probable bacterial effector-binding domain"/>
    <property type="match status" value="1"/>
</dbReference>
<accession>A0ABY9ZY65</accession>
<dbReference type="Gene3D" id="3.20.80.10">
    <property type="entry name" value="Regulatory factor, effector binding domain"/>
    <property type="match status" value="1"/>
</dbReference>
<dbReference type="RefSeq" id="WP_313722234.1">
    <property type="nucleotide sequence ID" value="NZ_CP134876.1"/>
</dbReference>
<dbReference type="PANTHER" id="PTHR30204">
    <property type="entry name" value="REDOX-CYCLING DRUG-SENSING TRANSCRIPTIONAL ACTIVATOR SOXR"/>
    <property type="match status" value="1"/>
</dbReference>
<dbReference type="InterPro" id="IPR009061">
    <property type="entry name" value="DNA-bd_dom_put_sf"/>
</dbReference>
<dbReference type="InterPro" id="IPR029442">
    <property type="entry name" value="GyrI-like"/>
</dbReference>
<feature type="domain" description="HTH merR-type" evidence="2">
    <location>
        <begin position="1"/>
        <end position="71"/>
    </location>
</feature>
<dbReference type="InterPro" id="IPR011256">
    <property type="entry name" value="Reg_factor_effector_dom_sf"/>
</dbReference>
<dbReference type="EMBL" id="CP134876">
    <property type="protein sequence ID" value="WNM40243.1"/>
    <property type="molecule type" value="Genomic_DNA"/>
</dbReference>
<dbReference type="SMART" id="SM00871">
    <property type="entry name" value="AraC_E_bind"/>
    <property type="match status" value="1"/>
</dbReference>
<dbReference type="CDD" id="cd01107">
    <property type="entry name" value="HTH_BmrR"/>
    <property type="match status" value="1"/>
</dbReference>
<organism evidence="3 4">
    <name type="scientific">Micromonospora halotolerans</name>
    <dbReference type="NCBI Taxonomy" id="709879"/>
    <lineage>
        <taxon>Bacteria</taxon>
        <taxon>Bacillati</taxon>
        <taxon>Actinomycetota</taxon>
        <taxon>Actinomycetes</taxon>
        <taxon>Micromonosporales</taxon>
        <taxon>Micromonosporaceae</taxon>
        <taxon>Micromonospora</taxon>
    </lineage>
</organism>
<evidence type="ECO:0000313" key="3">
    <source>
        <dbReference type="EMBL" id="WNM40243.1"/>
    </source>
</evidence>
<dbReference type="InterPro" id="IPR010499">
    <property type="entry name" value="AraC_E-bd"/>
</dbReference>
<dbReference type="SUPFAM" id="SSF46955">
    <property type="entry name" value="Putative DNA-binding domain"/>
    <property type="match status" value="1"/>
</dbReference>
<dbReference type="SMART" id="SM00422">
    <property type="entry name" value="HTH_MERR"/>
    <property type="match status" value="1"/>
</dbReference>
<dbReference type="Gene3D" id="1.10.1660.10">
    <property type="match status" value="1"/>
</dbReference>
<evidence type="ECO:0000259" key="2">
    <source>
        <dbReference type="PROSITE" id="PS50937"/>
    </source>
</evidence>
<evidence type="ECO:0000313" key="4">
    <source>
        <dbReference type="Proteomes" id="UP001303001"/>
    </source>
</evidence>
<reference evidence="3 4" key="1">
    <citation type="submission" date="2023-09" db="EMBL/GenBank/DDBJ databases">
        <title>Micromonospora halotolerans DSM 45598 genome sequence.</title>
        <authorList>
            <person name="Mo P."/>
        </authorList>
    </citation>
    <scope>NUCLEOTIDE SEQUENCE [LARGE SCALE GENOMIC DNA]</scope>
    <source>
        <strain evidence="3 4">DSM 45598</strain>
    </source>
</reference>